<sequence>MTGEELVEKYSSNPNARVFQHIVGKPVAEAAVDHNPFWHYILQTWYKDPKYRKLLHIPRHRDEVAKAVLLMATGQLDKYDGTHHQYPRRALKSFFMKMMVDWLPKRHKIIDNMDILVLYSHNTEDRAKAALESVKHQNRHNKYIRKHFGADCKTVTGEDANFVIPLSEWGEKSQWDWPCRKQDFMADQKNLTAQAALSRKAGSGFNYKLLDDWEDENSRQSPTVRNDLADRYDQLRQLNAPPFSREWTGGTPYHIQSLYKPMVEEKHEDGTKRYYVIKTPALTKDNKLNFPSIPQLSINSLAQERANEIRRRGTDRFWYLQYMLDPTLTGEQAMQWECFQPLTPVEFAKKFGNMPKFRAVYCDPAWKGDDNHQTGSDAAIGTIDSYSIAGQIDNVLLDMHVSNDMESDDGADEILRQQRKWHTHFYVIEQTSDKPMVGMMKRVWKTTPREMRPTQMPRFID</sequence>
<dbReference type="AlphaFoldDB" id="A0A0F9DZI6"/>
<organism evidence="1">
    <name type="scientific">marine sediment metagenome</name>
    <dbReference type="NCBI Taxonomy" id="412755"/>
    <lineage>
        <taxon>unclassified sequences</taxon>
        <taxon>metagenomes</taxon>
        <taxon>ecological metagenomes</taxon>
    </lineage>
</organism>
<comment type="caution">
    <text evidence="1">The sequence shown here is derived from an EMBL/GenBank/DDBJ whole genome shotgun (WGS) entry which is preliminary data.</text>
</comment>
<accession>A0A0F9DZI6</accession>
<feature type="non-terminal residue" evidence="1">
    <location>
        <position position="461"/>
    </location>
</feature>
<evidence type="ECO:0008006" key="2">
    <source>
        <dbReference type="Google" id="ProtNLM"/>
    </source>
</evidence>
<evidence type="ECO:0000313" key="1">
    <source>
        <dbReference type="EMBL" id="KKL17238.1"/>
    </source>
</evidence>
<protein>
    <recommendedName>
        <fullName evidence="2">Terminase large subunit gp17-like C-terminal domain-containing protein</fullName>
    </recommendedName>
</protein>
<reference evidence="1" key="1">
    <citation type="journal article" date="2015" name="Nature">
        <title>Complex archaea that bridge the gap between prokaryotes and eukaryotes.</title>
        <authorList>
            <person name="Spang A."/>
            <person name="Saw J.H."/>
            <person name="Jorgensen S.L."/>
            <person name="Zaremba-Niedzwiedzka K."/>
            <person name="Martijn J."/>
            <person name="Lind A.E."/>
            <person name="van Eijk R."/>
            <person name="Schleper C."/>
            <person name="Guy L."/>
            <person name="Ettema T.J."/>
        </authorList>
    </citation>
    <scope>NUCLEOTIDE SEQUENCE</scope>
</reference>
<name>A0A0F9DZI6_9ZZZZ</name>
<gene>
    <name evidence="1" type="ORF">LCGC14_2487560</name>
</gene>
<proteinExistence type="predicted"/>
<dbReference type="EMBL" id="LAZR01039337">
    <property type="protein sequence ID" value="KKL17238.1"/>
    <property type="molecule type" value="Genomic_DNA"/>
</dbReference>